<evidence type="ECO:0000313" key="2">
    <source>
        <dbReference type="Proteomes" id="UP000199379"/>
    </source>
</evidence>
<dbReference type="Proteomes" id="UP000199379">
    <property type="component" value="Unassembled WGS sequence"/>
</dbReference>
<dbReference type="PROSITE" id="PS51257">
    <property type="entry name" value="PROKAR_LIPOPROTEIN"/>
    <property type="match status" value="1"/>
</dbReference>
<gene>
    <name evidence="1" type="ORF">SAMN05444007_104266</name>
</gene>
<dbReference type="AlphaFoldDB" id="A0A1H6Y4L8"/>
<accession>A0A1H6Y4L8</accession>
<evidence type="ECO:0000313" key="1">
    <source>
        <dbReference type="EMBL" id="SEJ36248.1"/>
    </source>
</evidence>
<organism evidence="1 2">
    <name type="scientific">Cribrihabitans marinus</name>
    <dbReference type="NCBI Taxonomy" id="1227549"/>
    <lineage>
        <taxon>Bacteria</taxon>
        <taxon>Pseudomonadati</taxon>
        <taxon>Pseudomonadota</taxon>
        <taxon>Alphaproteobacteria</taxon>
        <taxon>Rhodobacterales</taxon>
        <taxon>Paracoccaceae</taxon>
        <taxon>Cribrihabitans</taxon>
    </lineage>
</organism>
<dbReference type="STRING" id="1227549.SAMN05444007_104266"/>
<dbReference type="RefSeq" id="WP_229724218.1">
    <property type="nucleotide sequence ID" value="NZ_BMGV01000004.1"/>
</dbReference>
<sequence length="202" mass="21790">MNRITRLTLTLGLAAVLSACSTGNPTASRANLPNSELESVSAVRAAPRERSFPAYITGYSFWDNTPRGSAAIARPVLRRSAGGTGTYTDPITIAVGHVISGGRQTLDYPAGTRFYLTKLRKYVIVEDVCGDGLRPQDGPCHSGHRGLPWLDVYIDGRRAGETRATQCAYSFTGVQKIIMNPQPNYPVARGPITESGCRTFPT</sequence>
<protein>
    <recommendedName>
        <fullName evidence="3">Lipoprotein</fullName>
    </recommendedName>
</protein>
<dbReference type="EMBL" id="FNYD01000004">
    <property type="protein sequence ID" value="SEJ36248.1"/>
    <property type="molecule type" value="Genomic_DNA"/>
</dbReference>
<evidence type="ECO:0008006" key="3">
    <source>
        <dbReference type="Google" id="ProtNLM"/>
    </source>
</evidence>
<name>A0A1H6Y4L8_9RHOB</name>
<keyword evidence="2" id="KW-1185">Reference proteome</keyword>
<proteinExistence type="predicted"/>
<reference evidence="1 2" key="1">
    <citation type="submission" date="2016-10" db="EMBL/GenBank/DDBJ databases">
        <authorList>
            <person name="de Groot N.N."/>
        </authorList>
    </citation>
    <scope>NUCLEOTIDE SEQUENCE [LARGE SCALE GENOMIC DNA]</scope>
    <source>
        <strain evidence="1 2">DSM 29340</strain>
    </source>
</reference>